<sequence>MGAGRDISRLSINELYHEKENIEAELKALSGILQSHGVTMETPLLTFDGYPRDDLDIAQIRTTRIRIIHLRNDHKAVMSKLEQGVHAYFADIKDREARGEMSGNAPMPATVSERTDTASGQNDLEETPFVRVNSVADGSPAAQAGLKAGDKIRSFGTVNWMNHENLKKISEVVTNNEGVPLIVKVVRPSEPGQNVTDLILQLTPRRNWGGRGLLGCHLVPL</sequence>
<comment type="caution">
    <text evidence="1">The sequence shown here is derived from an EMBL/GenBank/DDBJ whole genome shotgun (WGS) entry which is preliminary data.</text>
</comment>
<protein>
    <submittedName>
        <fullName evidence="1">26S proteasome regulatory subunit</fullName>
    </submittedName>
</protein>
<accession>A0ACB8V411</accession>
<keyword evidence="1" id="KW-0647">Proteasome</keyword>
<proteinExistence type="predicted"/>
<organism evidence="1">
    <name type="scientific">Ophidiomyces ophidiicola</name>
    <dbReference type="NCBI Taxonomy" id="1387563"/>
    <lineage>
        <taxon>Eukaryota</taxon>
        <taxon>Fungi</taxon>
        <taxon>Dikarya</taxon>
        <taxon>Ascomycota</taxon>
        <taxon>Pezizomycotina</taxon>
        <taxon>Eurotiomycetes</taxon>
        <taxon>Eurotiomycetidae</taxon>
        <taxon>Onygenales</taxon>
        <taxon>Onygenaceae</taxon>
        <taxon>Ophidiomyces</taxon>
    </lineage>
</organism>
<evidence type="ECO:0000313" key="1">
    <source>
        <dbReference type="EMBL" id="KAI2392347.1"/>
    </source>
</evidence>
<name>A0ACB8V411_9EURO</name>
<reference evidence="1" key="1">
    <citation type="journal article" date="2022" name="bioRxiv">
        <title>Population genetic analysis of Ophidiomyces ophidiicola, the causative agent of snake fungal disease, indicates recent introductions to the USA.</title>
        <authorList>
            <person name="Ladner J.T."/>
            <person name="Palmer J.M."/>
            <person name="Ettinger C.L."/>
            <person name="Stajich J.E."/>
            <person name="Farrell T.M."/>
            <person name="Glorioso B.M."/>
            <person name="Lawson B."/>
            <person name="Price S.J."/>
            <person name="Stengle A.G."/>
            <person name="Grear D.A."/>
            <person name="Lorch J.M."/>
        </authorList>
    </citation>
    <scope>NUCLEOTIDE SEQUENCE</scope>
    <source>
        <strain evidence="1">NWHC 24266-5</strain>
    </source>
</reference>
<gene>
    <name evidence="1" type="primary">NAS2</name>
    <name evidence="1" type="ORF">LOY88_000732</name>
</gene>
<dbReference type="EMBL" id="JALBCA010000007">
    <property type="protein sequence ID" value="KAI2392347.1"/>
    <property type="molecule type" value="Genomic_DNA"/>
</dbReference>